<evidence type="ECO:0000256" key="15">
    <source>
        <dbReference type="ARBA" id="ARBA00022989"/>
    </source>
</evidence>
<evidence type="ECO:0000313" key="26">
    <source>
        <dbReference type="Proteomes" id="UP001372338"/>
    </source>
</evidence>
<dbReference type="AlphaFoldDB" id="A0AAN9F3W1"/>
<dbReference type="Proteomes" id="UP001372338">
    <property type="component" value="Unassembled WGS sequence"/>
</dbReference>
<evidence type="ECO:0000256" key="4">
    <source>
        <dbReference type="ARBA" id="ARBA00004768"/>
    </source>
</evidence>
<evidence type="ECO:0000256" key="2">
    <source>
        <dbReference type="ARBA" id="ARBA00001947"/>
    </source>
</evidence>
<evidence type="ECO:0000256" key="14">
    <source>
        <dbReference type="ARBA" id="ARBA00022916"/>
    </source>
</evidence>
<evidence type="ECO:0000256" key="11">
    <source>
        <dbReference type="ARBA" id="ARBA00022723"/>
    </source>
</evidence>
<proteinExistence type="inferred from homology"/>
<organism evidence="25 26">
    <name type="scientific">Crotalaria pallida</name>
    <name type="common">Smooth rattlebox</name>
    <name type="synonym">Crotalaria striata</name>
    <dbReference type="NCBI Taxonomy" id="3830"/>
    <lineage>
        <taxon>Eukaryota</taxon>
        <taxon>Viridiplantae</taxon>
        <taxon>Streptophyta</taxon>
        <taxon>Embryophyta</taxon>
        <taxon>Tracheophyta</taxon>
        <taxon>Spermatophyta</taxon>
        <taxon>Magnoliopsida</taxon>
        <taxon>eudicotyledons</taxon>
        <taxon>Gunneridae</taxon>
        <taxon>Pentapetalae</taxon>
        <taxon>rosids</taxon>
        <taxon>fabids</taxon>
        <taxon>Fabales</taxon>
        <taxon>Fabaceae</taxon>
        <taxon>Papilionoideae</taxon>
        <taxon>50 kb inversion clade</taxon>
        <taxon>genistoids sensu lato</taxon>
        <taxon>core genistoids</taxon>
        <taxon>Crotalarieae</taxon>
        <taxon>Crotalaria</taxon>
    </lineage>
</organism>
<dbReference type="EC" id="2.4.1.12" evidence="6"/>
<feature type="binding site" evidence="22">
    <location>
        <position position="392"/>
    </location>
    <ligand>
        <name>Mn(2+)</name>
        <dbReference type="ChEBI" id="CHEBI:29035"/>
    </ligand>
</feature>
<evidence type="ECO:0000256" key="20">
    <source>
        <dbReference type="PIRSR" id="PIRSR605150-1"/>
    </source>
</evidence>
<keyword evidence="13" id="KW-0862">Zinc</keyword>
<keyword evidence="14" id="KW-0135">Cellulose biosynthesis</keyword>
<evidence type="ECO:0000256" key="9">
    <source>
        <dbReference type="ARBA" id="ARBA00022679"/>
    </source>
</evidence>
<dbReference type="SUPFAM" id="SSF53448">
    <property type="entry name" value="Nucleotide-diphospho-sugar transferases"/>
    <property type="match status" value="1"/>
</dbReference>
<feature type="transmembrane region" description="Helical" evidence="24">
    <location>
        <begin position="136"/>
        <end position="155"/>
    </location>
</feature>
<feature type="transmembrane region" description="Helical" evidence="24">
    <location>
        <begin position="703"/>
        <end position="727"/>
    </location>
</feature>
<keyword evidence="18" id="KW-0961">Cell wall biogenesis/degradation</keyword>
<keyword evidence="15 24" id="KW-1133">Transmembrane helix</keyword>
<dbReference type="GO" id="GO:0030244">
    <property type="term" value="P:cellulose biosynthetic process"/>
    <property type="evidence" value="ECO:0007669"/>
    <property type="project" value="UniProtKB-KW"/>
</dbReference>
<dbReference type="InterPro" id="IPR005150">
    <property type="entry name" value="Cellulose_synth"/>
</dbReference>
<feature type="binding site" evidence="21">
    <location>
        <position position="196"/>
    </location>
    <ligand>
        <name>UDP-alpha-D-glucose</name>
        <dbReference type="ChEBI" id="CHEBI:58885"/>
    </ligand>
</feature>
<feature type="transmembrane region" description="Helical" evidence="24">
    <location>
        <begin position="822"/>
        <end position="840"/>
    </location>
</feature>
<keyword evidence="12" id="KW-0863">Zinc-finger</keyword>
<dbReference type="FunFam" id="3.90.550.10:FF:000009">
    <property type="entry name" value="Cellulose synthase"/>
    <property type="match status" value="1"/>
</dbReference>
<protein>
    <recommendedName>
        <fullName evidence="6">cellulose synthase (UDP-forming)</fullName>
        <ecNumber evidence="6">2.4.1.12</ecNumber>
    </recommendedName>
</protein>
<evidence type="ECO:0000256" key="3">
    <source>
        <dbReference type="ARBA" id="ARBA00004651"/>
    </source>
</evidence>
<evidence type="ECO:0000256" key="19">
    <source>
        <dbReference type="ARBA" id="ARBA00048682"/>
    </source>
</evidence>
<feature type="active site" evidence="20">
    <location>
        <position position="593"/>
    </location>
</feature>
<keyword evidence="7" id="KW-1003">Cell membrane</keyword>
<keyword evidence="17" id="KW-0464">Manganese</keyword>
<evidence type="ECO:0000256" key="6">
    <source>
        <dbReference type="ARBA" id="ARBA00012539"/>
    </source>
</evidence>
<dbReference type="Pfam" id="PF03552">
    <property type="entry name" value="Cellulose_synt"/>
    <property type="match status" value="1"/>
</dbReference>
<evidence type="ECO:0000256" key="10">
    <source>
        <dbReference type="ARBA" id="ARBA00022692"/>
    </source>
</evidence>
<keyword evidence="8" id="KW-0328">Glycosyltransferase</keyword>
<comment type="similarity">
    <text evidence="5">Belongs to the glycosyltransferase 2 family. Plant cellulose synthase subfamily.</text>
</comment>
<feature type="transmembrane region" description="Helical" evidence="24">
    <location>
        <begin position="739"/>
        <end position="760"/>
    </location>
</feature>
<sequence length="891" mass="101193">MAAALTTASHSRNGFHFSHSDSEEENIGYNQHQRQHNDNHHVFSLAGSVASEDFEGEKGFFSNAEKLKEREEKIDLVIKDQGEDGYLLAEARQPLWRKVSIPSSLINPYRIVIVLRLTILIFFFQYRISTPVHDAFALWLISVICEIWLALSWILDQLPKWFPITRETYLERLSIRFKEDLLAPIDVFVTTADPLKEPPITTANTVLSVLSVDYPAEKVSCYVSDDSASMLLFDTLSETAQFARIWVPFCNKYSIEPRAPEPYFSQKVDYLKDKVHPTFVKDRRAMKREYEEFKVRINVLVAKAQKKPEEGWVMQDGTPWPGNNTDDHPGMIQMCLGSAGALDKEGKELPRLVYISREKRPSYQHHRKAGAMNALARVSAVLSNAPFVLNLDCDQYINYSKAIREAMCFLMDPQHGKKVCYVQFPRRFDGIDCNDRYANHNTVFFDINMKGLDGIQGPVYVGTGCVFNRPALYGYKPPSEKKPKMSTHSWPSCCCCCSGDSHSAFDLEVMDEELEDFDEQGEPSFTSKKNFEKRFGQSPVFVASTLMEDGGLPKGTNARLLIKEAIHVISCGYEEKTEWGKEIGWLYGSVTEDILTGFNMHCRGWKSVYCMPKRAPFKGSAPINLSDRLHQVLKWALGSTEIFFSGYCPLWYGYSGKLKWLQRLAYTNAIVYPFTSIPLLVYCTIPAICLLTGKFIIPTLTTLASIWLMALFICMILTCILEIRWSGVSLEDWWRNEQFWVIGGVSAHLFAVFQGLLKVAGLNTNFTVREKSADDTALGQLYLFKWTTVLIPPTSLIILNMVGIVAGISDAINNGYDSWGPFFGKLFFSLWVIVHLYPFLKGLIGRQNRTPAIVVLWSILLAFVFSMIWVRIDVFLSKQTGPVLKQCGVEC</sequence>
<comment type="cofactor">
    <cofactor evidence="2">
        <name>Zn(2+)</name>
        <dbReference type="ChEBI" id="CHEBI:29105"/>
    </cofactor>
</comment>
<evidence type="ECO:0000256" key="7">
    <source>
        <dbReference type="ARBA" id="ARBA00022475"/>
    </source>
</evidence>
<comment type="caution">
    <text evidence="25">The sequence shown here is derived from an EMBL/GenBank/DDBJ whole genome shotgun (WGS) entry which is preliminary data.</text>
</comment>
<feature type="transmembrane region" description="Helical" evidence="24">
    <location>
        <begin position="852"/>
        <end position="872"/>
    </location>
</feature>
<evidence type="ECO:0000256" key="16">
    <source>
        <dbReference type="ARBA" id="ARBA00023136"/>
    </source>
</evidence>
<evidence type="ECO:0000256" key="8">
    <source>
        <dbReference type="ARBA" id="ARBA00022676"/>
    </source>
</evidence>
<evidence type="ECO:0000256" key="1">
    <source>
        <dbReference type="ARBA" id="ARBA00001936"/>
    </source>
</evidence>
<dbReference type="PANTHER" id="PTHR13301">
    <property type="entry name" value="X-BOX TRANSCRIPTION FACTOR-RELATED"/>
    <property type="match status" value="1"/>
</dbReference>
<name>A0AAN9F3W1_CROPI</name>
<evidence type="ECO:0000313" key="25">
    <source>
        <dbReference type="EMBL" id="KAK7267436.1"/>
    </source>
</evidence>
<gene>
    <name evidence="25" type="ORF">RIF29_20110</name>
</gene>
<keyword evidence="11" id="KW-0479">Metal-binding</keyword>
<dbReference type="EMBL" id="JAYWIO010000004">
    <property type="protein sequence ID" value="KAK7267436.1"/>
    <property type="molecule type" value="Genomic_DNA"/>
</dbReference>
<feature type="compositionally biased region" description="Polar residues" evidence="23">
    <location>
        <begin position="1"/>
        <end position="12"/>
    </location>
</feature>
<feature type="region of interest" description="Disordered" evidence="23">
    <location>
        <begin position="1"/>
        <end position="33"/>
    </location>
</feature>
<comment type="subcellular location">
    <subcellularLocation>
        <location evidence="3">Cell membrane</location>
        <topology evidence="3">Multi-pass membrane protein</topology>
    </subcellularLocation>
</comment>
<dbReference type="GO" id="GO:0008270">
    <property type="term" value="F:zinc ion binding"/>
    <property type="evidence" value="ECO:0007669"/>
    <property type="project" value="UniProtKB-KW"/>
</dbReference>
<keyword evidence="9" id="KW-0808">Transferase</keyword>
<feature type="binding site" evidence="21">
    <location>
        <position position="226"/>
    </location>
    <ligand>
        <name>UDP-alpha-D-glucose</name>
        <dbReference type="ChEBI" id="CHEBI:58885"/>
    </ligand>
</feature>
<accession>A0AAN9F3W1</accession>
<dbReference type="Gene3D" id="3.90.550.10">
    <property type="entry name" value="Spore Coat Polysaccharide Biosynthesis Protein SpsA, Chain A"/>
    <property type="match status" value="1"/>
</dbReference>
<feature type="transmembrane region" description="Helical" evidence="24">
    <location>
        <begin position="781"/>
        <end position="802"/>
    </location>
</feature>
<comment type="pathway">
    <text evidence="4">Glycan metabolism; plant cellulose biosynthesis.</text>
</comment>
<feature type="binding site" evidence="21">
    <location>
        <position position="197"/>
    </location>
    <ligand>
        <name>UDP-alpha-D-glucose</name>
        <dbReference type="ChEBI" id="CHEBI:58885"/>
    </ligand>
</feature>
<keyword evidence="26" id="KW-1185">Reference proteome</keyword>
<feature type="transmembrane region" description="Helical" evidence="24">
    <location>
        <begin position="632"/>
        <end position="652"/>
    </location>
</feature>
<comment type="cofactor">
    <cofactor evidence="1">
        <name>Mn(2+)</name>
        <dbReference type="ChEBI" id="CHEBI:29035"/>
    </cofactor>
</comment>
<dbReference type="GO" id="GO:0005886">
    <property type="term" value="C:plasma membrane"/>
    <property type="evidence" value="ECO:0007669"/>
    <property type="project" value="UniProtKB-SubCell"/>
</dbReference>
<evidence type="ECO:0000256" key="13">
    <source>
        <dbReference type="ARBA" id="ARBA00022833"/>
    </source>
</evidence>
<feature type="binding site" evidence="22">
    <location>
        <position position="368"/>
    </location>
    <ligand>
        <name>Mn(2+)</name>
        <dbReference type="ChEBI" id="CHEBI:29035"/>
    </ligand>
</feature>
<evidence type="ECO:0000256" key="5">
    <source>
        <dbReference type="ARBA" id="ARBA00007548"/>
    </source>
</evidence>
<evidence type="ECO:0000256" key="23">
    <source>
        <dbReference type="SAM" id="MobiDB-lite"/>
    </source>
</evidence>
<feature type="transmembrane region" description="Helical" evidence="24">
    <location>
        <begin position="672"/>
        <end position="691"/>
    </location>
</feature>
<evidence type="ECO:0000256" key="22">
    <source>
        <dbReference type="PIRSR" id="PIRSR605150-3"/>
    </source>
</evidence>
<comment type="catalytic activity">
    <reaction evidence="19">
        <text>[(1-&gt;4)-beta-D-glucosyl](n) + UDP-alpha-D-glucose = [(1-&gt;4)-beta-D-glucosyl](n+1) + UDP + H(+)</text>
        <dbReference type="Rhea" id="RHEA:19929"/>
        <dbReference type="Rhea" id="RHEA-COMP:10033"/>
        <dbReference type="Rhea" id="RHEA-COMP:10034"/>
        <dbReference type="ChEBI" id="CHEBI:15378"/>
        <dbReference type="ChEBI" id="CHEBI:18246"/>
        <dbReference type="ChEBI" id="CHEBI:58223"/>
        <dbReference type="ChEBI" id="CHEBI:58885"/>
        <dbReference type="EC" id="2.4.1.12"/>
    </reaction>
</comment>
<evidence type="ECO:0000256" key="24">
    <source>
        <dbReference type="SAM" id="Phobius"/>
    </source>
</evidence>
<keyword evidence="10 24" id="KW-0812">Transmembrane</keyword>
<evidence type="ECO:0000256" key="18">
    <source>
        <dbReference type="ARBA" id="ARBA00023316"/>
    </source>
</evidence>
<dbReference type="GO" id="GO:0071555">
    <property type="term" value="P:cell wall organization"/>
    <property type="evidence" value="ECO:0007669"/>
    <property type="project" value="UniProtKB-KW"/>
</dbReference>
<evidence type="ECO:0000256" key="12">
    <source>
        <dbReference type="ARBA" id="ARBA00022771"/>
    </source>
</evidence>
<evidence type="ECO:0000256" key="17">
    <source>
        <dbReference type="ARBA" id="ARBA00023211"/>
    </source>
</evidence>
<reference evidence="25 26" key="1">
    <citation type="submission" date="2024-01" db="EMBL/GenBank/DDBJ databases">
        <title>The genomes of 5 underutilized Papilionoideae crops provide insights into root nodulation and disease resistanc.</title>
        <authorList>
            <person name="Yuan L."/>
        </authorList>
    </citation>
    <scope>NUCLEOTIDE SEQUENCE [LARGE SCALE GENOMIC DNA]</scope>
    <source>
        <strain evidence="25">ZHUSHIDOU_FW_LH</strain>
        <tissue evidence="25">Leaf</tissue>
    </source>
</reference>
<feature type="transmembrane region" description="Helical" evidence="24">
    <location>
        <begin position="107"/>
        <end position="124"/>
    </location>
</feature>
<dbReference type="GO" id="GO:0016760">
    <property type="term" value="F:cellulose synthase (UDP-forming) activity"/>
    <property type="evidence" value="ECO:0007669"/>
    <property type="project" value="UniProtKB-EC"/>
</dbReference>
<feature type="active site" evidence="20">
    <location>
        <position position="226"/>
    </location>
</feature>
<evidence type="ECO:0000256" key="21">
    <source>
        <dbReference type="PIRSR" id="PIRSR605150-2"/>
    </source>
</evidence>
<dbReference type="InterPro" id="IPR029044">
    <property type="entry name" value="Nucleotide-diphossugar_trans"/>
</dbReference>
<keyword evidence="16 24" id="KW-0472">Membrane</keyword>